<dbReference type="InterPro" id="IPR036873">
    <property type="entry name" value="Rhodanese-like_dom_sf"/>
</dbReference>
<dbReference type="InterPro" id="IPR046342">
    <property type="entry name" value="CBS_dom_sf"/>
</dbReference>
<dbReference type="Pfam" id="PF00571">
    <property type="entry name" value="CBS"/>
    <property type="match status" value="1"/>
</dbReference>
<organism evidence="4">
    <name type="scientific">Thermorudis peleae</name>
    <dbReference type="NCBI Taxonomy" id="1382356"/>
    <lineage>
        <taxon>Bacteria</taxon>
        <taxon>Pseudomonadati</taxon>
        <taxon>Thermomicrobiota</taxon>
        <taxon>Thermomicrobia</taxon>
        <taxon>Thermomicrobia incertae sedis</taxon>
        <taxon>Thermorudis</taxon>
    </lineage>
</organism>
<dbReference type="Gene3D" id="3.10.580.10">
    <property type="entry name" value="CBS-domain"/>
    <property type="match status" value="1"/>
</dbReference>
<feature type="domain" description="Rhodanese" evidence="2">
    <location>
        <begin position="2"/>
        <end position="36"/>
    </location>
</feature>
<dbReference type="PROSITE" id="PS51371">
    <property type="entry name" value="CBS"/>
    <property type="match status" value="1"/>
</dbReference>
<protein>
    <submittedName>
        <fullName evidence="4">CBS domain-containing protein</fullName>
    </submittedName>
</protein>
<name>A0A831TFX8_9BACT</name>
<dbReference type="SMART" id="SM00116">
    <property type="entry name" value="CBS"/>
    <property type="match status" value="2"/>
</dbReference>
<evidence type="ECO:0000313" key="4">
    <source>
        <dbReference type="EMBL" id="HEG91310.1"/>
    </source>
</evidence>
<feature type="domain" description="CBS" evidence="3">
    <location>
        <begin position="106"/>
        <end position="160"/>
    </location>
</feature>
<reference evidence="4" key="1">
    <citation type="journal article" date="2020" name="mSystems">
        <title>Genome- and Community-Level Interaction Insights into Carbon Utilization and Element Cycling Functions of Hydrothermarchaeota in Hydrothermal Sediment.</title>
        <authorList>
            <person name="Zhou Z."/>
            <person name="Liu Y."/>
            <person name="Xu W."/>
            <person name="Pan J."/>
            <person name="Luo Z.H."/>
            <person name="Li M."/>
        </authorList>
    </citation>
    <scope>NUCLEOTIDE SEQUENCE [LARGE SCALE GENOMIC DNA]</scope>
    <source>
        <strain evidence="4">SpSt-210</strain>
    </source>
</reference>
<evidence type="ECO:0000259" key="3">
    <source>
        <dbReference type="PROSITE" id="PS51371"/>
    </source>
</evidence>
<evidence type="ECO:0000259" key="2">
    <source>
        <dbReference type="PROSITE" id="PS50206"/>
    </source>
</evidence>
<comment type="caution">
    <text evidence="4">The sequence shown here is derived from an EMBL/GenBank/DDBJ whole genome shotgun (WGS) entry which is preliminary data.</text>
</comment>
<evidence type="ECO:0000256" key="1">
    <source>
        <dbReference type="PROSITE-ProRule" id="PRU00703"/>
    </source>
</evidence>
<dbReference type="SUPFAM" id="SSF54631">
    <property type="entry name" value="CBS-domain pair"/>
    <property type="match status" value="1"/>
</dbReference>
<dbReference type="InterPro" id="IPR001763">
    <property type="entry name" value="Rhodanese-like_dom"/>
</dbReference>
<dbReference type="PROSITE" id="PS50206">
    <property type="entry name" value="RHODANESE_3"/>
    <property type="match status" value="1"/>
</dbReference>
<keyword evidence="1" id="KW-0129">CBS domain</keyword>
<dbReference type="AlphaFoldDB" id="A0A831TFX8"/>
<dbReference type="CDD" id="cd02205">
    <property type="entry name" value="CBS_pair_SF"/>
    <property type="match status" value="1"/>
</dbReference>
<sequence>MSPRAAARLENFGFREVYEYAAGKSDWFAFGLPMEGEGARVPRAGQFARHDVPTCHPEERLGAVRERVAAAGWDACVVVDHERVVFGLLDYSRLTGDPDRTAEEVMELGPSTFRPDAPIERLLDYMRRHRRSGVLVTTPDGRLVGLVRRVDVGSTDVLGG</sequence>
<dbReference type="InterPro" id="IPR000644">
    <property type="entry name" value="CBS_dom"/>
</dbReference>
<dbReference type="EMBL" id="DSIY01000188">
    <property type="protein sequence ID" value="HEG91310.1"/>
    <property type="molecule type" value="Genomic_DNA"/>
</dbReference>
<dbReference type="SUPFAM" id="SSF52821">
    <property type="entry name" value="Rhodanese/Cell cycle control phosphatase"/>
    <property type="match status" value="1"/>
</dbReference>
<gene>
    <name evidence="4" type="ORF">ENP34_07700</name>
</gene>
<proteinExistence type="predicted"/>
<accession>A0A831TFX8</accession>